<reference evidence="14 15" key="1">
    <citation type="submission" date="2018-02" db="EMBL/GenBank/DDBJ databases">
        <title>Comparative genomes isolates from brazilian mangrove.</title>
        <authorList>
            <person name="Araujo J.E."/>
            <person name="Taketani R.G."/>
            <person name="Silva M.C.P."/>
            <person name="Loureco M.V."/>
            <person name="Andreote F.D."/>
        </authorList>
    </citation>
    <scope>NUCLEOTIDE SEQUENCE [LARGE SCALE GENOMIC DNA]</scope>
    <source>
        <strain evidence="14 15">Hex-1 MGV</strain>
    </source>
</reference>
<evidence type="ECO:0000256" key="2">
    <source>
        <dbReference type="ARBA" id="ARBA00005065"/>
    </source>
</evidence>
<keyword evidence="9 13" id="KW-0408">Iron</keyword>
<evidence type="ECO:0000256" key="13">
    <source>
        <dbReference type="HAMAP-Rule" id="MF_00569"/>
    </source>
</evidence>
<evidence type="ECO:0000313" key="15">
    <source>
        <dbReference type="Proteomes" id="UP000238322"/>
    </source>
</evidence>
<feature type="binding site" evidence="13">
    <location>
        <begin position="148"/>
        <end position="150"/>
    </location>
    <ligand>
        <name>iminosuccinate</name>
        <dbReference type="ChEBI" id="CHEBI:77875"/>
    </ligand>
</feature>
<proteinExistence type="inferred from homology"/>
<protein>
    <recommendedName>
        <fullName evidence="12 13">Quinolinate synthase</fullName>
        <ecNumber evidence="3 13">2.5.1.72</ecNumber>
    </recommendedName>
</protein>
<feature type="binding site" evidence="13">
    <location>
        <begin position="265"/>
        <end position="267"/>
    </location>
    <ligand>
        <name>iminosuccinate</name>
        <dbReference type="ChEBI" id="CHEBI:77875"/>
    </ligand>
</feature>
<organism evidence="14 15">
    <name type="scientific">Blastopirellula marina</name>
    <dbReference type="NCBI Taxonomy" id="124"/>
    <lineage>
        <taxon>Bacteria</taxon>
        <taxon>Pseudomonadati</taxon>
        <taxon>Planctomycetota</taxon>
        <taxon>Planctomycetia</taxon>
        <taxon>Pirellulales</taxon>
        <taxon>Pirellulaceae</taxon>
        <taxon>Blastopirellula</taxon>
    </lineage>
</organism>
<dbReference type="GO" id="GO:0034628">
    <property type="term" value="P:'de novo' NAD+ biosynthetic process from L-aspartate"/>
    <property type="evidence" value="ECO:0007669"/>
    <property type="project" value="TreeGrafter"/>
</dbReference>
<feature type="binding site" evidence="13">
    <location>
        <position position="239"/>
    </location>
    <ligand>
        <name>[4Fe-4S] cluster</name>
        <dbReference type="ChEBI" id="CHEBI:49883"/>
    </ligand>
</feature>
<keyword evidence="10 13" id="KW-0411">Iron-sulfur</keyword>
<name>A0A2S8FK39_9BACT</name>
<dbReference type="FunFam" id="3.40.50.10800:FF:000001">
    <property type="entry name" value="Quinolinate synthase A"/>
    <property type="match status" value="1"/>
</dbReference>
<keyword evidence="6 13" id="KW-0662">Pyridine nucleotide biosynthesis</keyword>
<dbReference type="GO" id="GO:0051539">
    <property type="term" value="F:4 iron, 4 sulfur cluster binding"/>
    <property type="evidence" value="ECO:0007669"/>
    <property type="project" value="UniProtKB-KW"/>
</dbReference>
<keyword evidence="8 13" id="KW-0479">Metal-binding</keyword>
<dbReference type="GO" id="GO:0046872">
    <property type="term" value="F:metal ion binding"/>
    <property type="evidence" value="ECO:0007669"/>
    <property type="project" value="UniProtKB-KW"/>
</dbReference>
<feature type="binding site" evidence="13">
    <location>
        <position position="282"/>
    </location>
    <ligand>
        <name>iminosuccinate</name>
        <dbReference type="ChEBI" id="CHEBI:77875"/>
    </ligand>
</feature>
<comment type="function">
    <text evidence="1 13">Catalyzes the condensation of iminoaspartate with dihydroxyacetone phosphate to form quinolinate.</text>
</comment>
<sequence length="378" mass="42070">MSTVSLGSYDFAPYRSLSNEELHQRIQKVREDLGSKLLILGHHYQQDEVIELSDLRGDSYQLSKLAAESSDCRFIAFCGVHFMAETADILANRPEKVAEREGQRVTVILPDMAAGCSMADMAAIEQVENAWDDLGEVIDTNDITPVTYINSAASLKAFVGKHGGIVCTSSNADKALKWAFNRTSRVLFFPDQHLGRNTALTMGITEQQMPVWNPYAGDLGGSTEAQLVDSKVILWQGHCSVHQMFKKEHVEAFRQNHPGIKILVHPECMREVNEIADVSGSTGKIIETVRNSPAGTQWAIGTELHLVNRLKKEHPEQEIHFLSPVVCMCATMYRIDLAHLCWSLENLAAGTPVNEIHVDEETAKWSRVALERMLEVSA</sequence>
<dbReference type="HAMAP" id="MF_00569">
    <property type="entry name" value="NadA_type3"/>
    <property type="match status" value="1"/>
</dbReference>
<feature type="binding site" evidence="13">
    <location>
        <position position="59"/>
    </location>
    <ligand>
        <name>iminosuccinate</name>
        <dbReference type="ChEBI" id="CHEBI:77875"/>
    </ligand>
</feature>
<keyword evidence="4 13" id="KW-0004">4Fe-4S</keyword>
<dbReference type="RefSeq" id="WP_105331559.1">
    <property type="nucleotide sequence ID" value="NZ_PUHY01000012.1"/>
</dbReference>
<feature type="binding site" evidence="13">
    <location>
        <position position="329"/>
    </location>
    <ligand>
        <name>[4Fe-4S] cluster</name>
        <dbReference type="ChEBI" id="CHEBI:49883"/>
    </ligand>
</feature>
<gene>
    <name evidence="13" type="primary">nadA</name>
    <name evidence="14" type="ORF">C5Y83_20255</name>
</gene>
<evidence type="ECO:0000256" key="6">
    <source>
        <dbReference type="ARBA" id="ARBA00022642"/>
    </source>
</evidence>
<evidence type="ECO:0000313" key="14">
    <source>
        <dbReference type="EMBL" id="PQO32548.1"/>
    </source>
</evidence>
<dbReference type="AlphaFoldDB" id="A0A2S8FK39"/>
<dbReference type="NCBIfam" id="NF006883">
    <property type="entry name" value="PRK09375.2-4"/>
    <property type="match status" value="1"/>
</dbReference>
<comment type="caution">
    <text evidence="14">The sequence shown here is derived from an EMBL/GenBank/DDBJ whole genome shotgun (WGS) entry which is preliminary data.</text>
</comment>
<feature type="binding site" evidence="13">
    <location>
        <position position="116"/>
    </location>
    <ligand>
        <name>[4Fe-4S] cluster</name>
        <dbReference type="ChEBI" id="CHEBI:49883"/>
    </ligand>
</feature>
<evidence type="ECO:0000256" key="8">
    <source>
        <dbReference type="ARBA" id="ARBA00022723"/>
    </source>
</evidence>
<dbReference type="EC" id="2.5.1.72" evidence="3 13"/>
<dbReference type="NCBIfam" id="TIGR00550">
    <property type="entry name" value="nadA"/>
    <property type="match status" value="1"/>
</dbReference>
<evidence type="ECO:0000256" key="4">
    <source>
        <dbReference type="ARBA" id="ARBA00022485"/>
    </source>
</evidence>
<dbReference type="InterPro" id="IPR003473">
    <property type="entry name" value="NadA"/>
</dbReference>
<evidence type="ECO:0000256" key="11">
    <source>
        <dbReference type="ARBA" id="ARBA00050125"/>
    </source>
</evidence>
<evidence type="ECO:0000256" key="9">
    <source>
        <dbReference type="ARBA" id="ARBA00023004"/>
    </source>
</evidence>
<comment type="subcellular location">
    <subcellularLocation>
        <location evidence="13">Cytoplasm</location>
    </subcellularLocation>
</comment>
<dbReference type="InterPro" id="IPR023515">
    <property type="entry name" value="Quinolinate_synth_A_type3"/>
</dbReference>
<dbReference type="Gene3D" id="3.40.50.10800">
    <property type="entry name" value="NadA-like"/>
    <property type="match status" value="3"/>
</dbReference>
<dbReference type="GO" id="GO:0008987">
    <property type="term" value="F:quinolinate synthetase A activity"/>
    <property type="evidence" value="ECO:0007669"/>
    <property type="project" value="UniProtKB-UniRule"/>
</dbReference>
<dbReference type="PANTHER" id="PTHR30573:SF0">
    <property type="entry name" value="QUINOLINATE SYNTHASE, CHLOROPLASTIC"/>
    <property type="match status" value="1"/>
</dbReference>
<dbReference type="SUPFAM" id="SSF142754">
    <property type="entry name" value="NadA-like"/>
    <property type="match status" value="1"/>
</dbReference>
<accession>A0A2S8FK39</accession>
<dbReference type="EMBL" id="PUHY01000012">
    <property type="protein sequence ID" value="PQO32548.1"/>
    <property type="molecule type" value="Genomic_DNA"/>
</dbReference>
<comment type="catalytic activity">
    <reaction evidence="11">
        <text>iminosuccinate + dihydroxyacetone phosphate = quinolinate + phosphate + 2 H2O + H(+)</text>
        <dbReference type="Rhea" id="RHEA:25888"/>
        <dbReference type="ChEBI" id="CHEBI:15377"/>
        <dbReference type="ChEBI" id="CHEBI:15378"/>
        <dbReference type="ChEBI" id="CHEBI:29959"/>
        <dbReference type="ChEBI" id="CHEBI:43474"/>
        <dbReference type="ChEBI" id="CHEBI:57642"/>
        <dbReference type="ChEBI" id="CHEBI:77875"/>
        <dbReference type="EC" id="2.5.1.72"/>
    </reaction>
    <physiologicalReaction direction="left-to-right" evidence="11">
        <dbReference type="Rhea" id="RHEA:25889"/>
    </physiologicalReaction>
</comment>
<comment type="pathway">
    <text evidence="2 13">Cofactor biosynthesis; NAD(+) biosynthesis; quinolinate from iminoaspartate: step 1/1.</text>
</comment>
<comment type="similarity">
    <text evidence="13">Belongs to the quinolinate synthase family. Type 3 subfamily.</text>
</comment>
<dbReference type="UniPathway" id="UPA00253">
    <property type="reaction ID" value="UER00327"/>
</dbReference>
<feature type="binding site" evidence="13">
    <location>
        <position position="42"/>
    </location>
    <ligand>
        <name>iminosuccinate</name>
        <dbReference type="ChEBI" id="CHEBI:77875"/>
    </ligand>
</feature>
<evidence type="ECO:0000256" key="10">
    <source>
        <dbReference type="ARBA" id="ARBA00023014"/>
    </source>
</evidence>
<feature type="binding site" evidence="13">
    <location>
        <position position="169"/>
    </location>
    <ligand>
        <name>iminosuccinate</name>
        <dbReference type="ChEBI" id="CHEBI:77875"/>
    </ligand>
</feature>
<dbReference type="Pfam" id="PF02445">
    <property type="entry name" value="NadA"/>
    <property type="match status" value="1"/>
</dbReference>
<dbReference type="PANTHER" id="PTHR30573">
    <property type="entry name" value="QUINOLINATE SYNTHETASE A"/>
    <property type="match status" value="1"/>
</dbReference>
<evidence type="ECO:0000256" key="5">
    <source>
        <dbReference type="ARBA" id="ARBA00022490"/>
    </source>
</evidence>
<evidence type="ECO:0000256" key="1">
    <source>
        <dbReference type="ARBA" id="ARBA00003791"/>
    </source>
</evidence>
<evidence type="ECO:0000256" key="3">
    <source>
        <dbReference type="ARBA" id="ARBA00012669"/>
    </source>
</evidence>
<keyword evidence="5 13" id="KW-0963">Cytoplasm</keyword>
<dbReference type="OrthoDB" id="9801204at2"/>
<keyword evidence="7 13" id="KW-0808">Transferase</keyword>
<evidence type="ECO:0000256" key="7">
    <source>
        <dbReference type="ARBA" id="ARBA00022679"/>
    </source>
</evidence>
<dbReference type="InterPro" id="IPR036094">
    <property type="entry name" value="NadA_sf"/>
</dbReference>
<dbReference type="GO" id="GO:0005829">
    <property type="term" value="C:cytosol"/>
    <property type="evidence" value="ECO:0007669"/>
    <property type="project" value="TreeGrafter"/>
</dbReference>
<comment type="cofactor">
    <cofactor evidence="13">
        <name>[4Fe-4S] cluster</name>
        <dbReference type="ChEBI" id="CHEBI:49883"/>
    </cofactor>
    <text evidence="13">Binds 1 [4Fe-4S] cluster per subunit.</text>
</comment>
<evidence type="ECO:0000256" key="12">
    <source>
        <dbReference type="ARBA" id="ARBA00073059"/>
    </source>
</evidence>
<dbReference type="Proteomes" id="UP000238322">
    <property type="component" value="Unassembled WGS sequence"/>
</dbReference>